<dbReference type="EMBL" id="MTSL01000181">
    <property type="protein sequence ID" value="PJF17266.1"/>
    <property type="molecule type" value="Genomic_DNA"/>
</dbReference>
<dbReference type="GO" id="GO:0006364">
    <property type="term" value="P:rRNA processing"/>
    <property type="evidence" value="ECO:0007669"/>
    <property type="project" value="InterPro"/>
</dbReference>
<evidence type="ECO:0000256" key="2">
    <source>
        <dbReference type="ARBA" id="ARBA00022737"/>
    </source>
</evidence>
<dbReference type="Pfam" id="PF25168">
    <property type="entry name" value="Beta-prop_WDR36-Utp21_2nd"/>
    <property type="match status" value="1"/>
</dbReference>
<dbReference type="SMART" id="SM00320">
    <property type="entry name" value="WD40"/>
    <property type="match status" value="8"/>
</dbReference>
<protein>
    <submittedName>
        <fullName evidence="7">Uncharacterized protein</fullName>
    </submittedName>
</protein>
<dbReference type="InterPro" id="IPR019775">
    <property type="entry name" value="WD40_repeat_CS"/>
</dbReference>
<accession>A0A2H9THQ4</accession>
<evidence type="ECO:0000256" key="1">
    <source>
        <dbReference type="ARBA" id="ARBA00022574"/>
    </source>
</evidence>
<sequence length="841" mass="92557">MTTDEAGAKRFHGGSETTKLYSYFRAVGRVADGIPASVNYMGGVPYAESLNVTFSSSELDSKILRLCGKDEYTYVLTENNIHLFNRARLQHSVSLESCNVVASFVLGGCLAVLYTERLSFYELPSLAIQNSVDFDGTSEATCFVHPATYLNKVLVGFADGHLELWNTNSSKLVFSFPAFESQVTLLCTAPALDVVAVGLKNGTVWLMDIRKNKRLFSLCHSAAISGIAFRTDINDESQIAVGLENGTVVLWDLESRKIHSTWTAHESVSVATVQFIQSQPILITTGNDNAIREWIIEGADLRMLRSRSGHSKPSKLVRFYSDGEAILSAGGDKSFRSISMIKDSQSVEMSQGSIESISRRAQVSAEDLKLDPIIGFDFFSTSDLKWDNVVTAHEKSPIARTWRADHRKLGSHELRSADNSSITSVTMSSCGNFAIIGTLTGCVDVFNVQSGQHRKHFTGPSFPVIGLGVDAANQYIVQVYSDGTINCTELCNGRTKFSFKLEHTVSKVSFCSEAELLMVALSNHEIQIFDVLGRTIVRRFVGHSLQITDVVFSQDGRWVISASEDLSIRTWDMATGLQLDVHELPSVPVSISLSPKLDFLAVALEGDVAVHIWTNVSMYKPVVFQQFQNHSLSAIESVVDEALLGLVNLSLEPRSKSVNLFHLDSIKARNKPVLPPKATERVPFFLDALLGSSGNQKRDASGAKKNETDDSPSGNHLELCLAGLLRSEKGQDQAFDYLKSLGPSTIDLEIQSLVANSSVELDSILKLIRVITQKIEQRADYELAVTFLNTVLKAHAHLISSYPSEFHSALQNARDTLRSTWSNLETLFHESLCLTQFARGN</sequence>
<dbReference type="SUPFAM" id="SSF50978">
    <property type="entry name" value="WD40 repeat-like"/>
    <property type="match status" value="1"/>
</dbReference>
<dbReference type="InterPro" id="IPR015943">
    <property type="entry name" value="WD40/YVTN_repeat-like_dom_sf"/>
</dbReference>
<dbReference type="InterPro" id="IPR059157">
    <property type="entry name" value="WDR36-Utp21_N"/>
</dbReference>
<dbReference type="Gene3D" id="2.130.10.10">
    <property type="entry name" value="YVTN repeat-like/Quinoprotein amine dehydrogenase"/>
    <property type="match status" value="2"/>
</dbReference>
<proteinExistence type="predicted"/>
<evidence type="ECO:0000313" key="8">
    <source>
        <dbReference type="Proteomes" id="UP000240830"/>
    </source>
</evidence>
<feature type="repeat" description="WD" evidence="3">
    <location>
        <begin position="540"/>
        <end position="581"/>
    </location>
</feature>
<dbReference type="InterPro" id="IPR007319">
    <property type="entry name" value="WDR36/Utp21_C"/>
</dbReference>
<dbReference type="GO" id="GO:0034388">
    <property type="term" value="C:Pwp2p-containing subcomplex of 90S preribosome"/>
    <property type="evidence" value="ECO:0007669"/>
    <property type="project" value="TreeGrafter"/>
</dbReference>
<feature type="domain" description="WDR36/Utp21 C-terminal" evidence="5">
    <location>
        <begin position="646"/>
        <end position="839"/>
    </location>
</feature>
<evidence type="ECO:0000259" key="5">
    <source>
        <dbReference type="Pfam" id="PF04192"/>
    </source>
</evidence>
<dbReference type="AlphaFoldDB" id="A0A2H9THQ4"/>
<feature type="domain" description="WDR36/Utp21 N-terminal" evidence="6">
    <location>
        <begin position="47"/>
        <end position="296"/>
    </location>
</feature>
<evidence type="ECO:0000256" key="3">
    <source>
        <dbReference type="PROSITE-ProRule" id="PRU00221"/>
    </source>
</evidence>
<name>A0A2H9THQ4_9FUNG</name>
<comment type="caution">
    <text evidence="7">The sequence shown here is derived from an EMBL/GenBank/DDBJ whole genome shotgun (WGS) entry which is preliminary data.</text>
</comment>
<feature type="repeat" description="WD" evidence="3">
    <location>
        <begin position="220"/>
        <end position="261"/>
    </location>
</feature>
<reference evidence="7 8" key="1">
    <citation type="submission" date="2016-10" db="EMBL/GenBank/DDBJ databases">
        <title>The genome of Paramicrosporidium saccamoebae is the missing link in understanding Cryptomycota and Microsporidia evolution.</title>
        <authorList>
            <person name="Quandt C.A."/>
            <person name="Beaudet D."/>
            <person name="Corsaro D."/>
            <person name="Michel R."/>
            <person name="Corradi N."/>
            <person name="James T."/>
        </authorList>
    </citation>
    <scope>NUCLEOTIDE SEQUENCE [LARGE SCALE GENOMIC DNA]</scope>
    <source>
        <strain evidence="7 8">KSL3</strain>
    </source>
</reference>
<dbReference type="OrthoDB" id="10250769at2759"/>
<dbReference type="PROSITE" id="PS50082">
    <property type="entry name" value="WD_REPEATS_2"/>
    <property type="match status" value="2"/>
</dbReference>
<dbReference type="Pfam" id="PF25171">
    <property type="entry name" value="Beta-prop_WDR36-Utp21_1st"/>
    <property type="match status" value="1"/>
</dbReference>
<evidence type="ECO:0000313" key="7">
    <source>
        <dbReference type="EMBL" id="PJF17266.1"/>
    </source>
</evidence>
<dbReference type="Proteomes" id="UP000240830">
    <property type="component" value="Unassembled WGS sequence"/>
</dbReference>
<feature type="region of interest" description="Disordered" evidence="4">
    <location>
        <begin position="693"/>
        <end position="714"/>
    </location>
</feature>
<dbReference type="SUPFAM" id="SSF50998">
    <property type="entry name" value="Quinoprotein alcohol dehydrogenase-like"/>
    <property type="match status" value="1"/>
</dbReference>
<evidence type="ECO:0000259" key="6">
    <source>
        <dbReference type="Pfam" id="PF25171"/>
    </source>
</evidence>
<organism evidence="7 8">
    <name type="scientific">Paramicrosporidium saccamoebae</name>
    <dbReference type="NCBI Taxonomy" id="1246581"/>
    <lineage>
        <taxon>Eukaryota</taxon>
        <taxon>Fungi</taxon>
        <taxon>Fungi incertae sedis</taxon>
        <taxon>Cryptomycota</taxon>
        <taxon>Cryptomycota incertae sedis</taxon>
        <taxon>Paramicrosporidium</taxon>
    </lineage>
</organism>
<gene>
    <name evidence="7" type="ORF">PSACC_02930</name>
</gene>
<dbReference type="PROSITE" id="PS50294">
    <property type="entry name" value="WD_REPEATS_REGION"/>
    <property type="match status" value="1"/>
</dbReference>
<evidence type="ECO:0000256" key="4">
    <source>
        <dbReference type="SAM" id="MobiDB-lite"/>
    </source>
</evidence>
<keyword evidence="2" id="KW-0677">Repeat</keyword>
<feature type="compositionally biased region" description="Basic and acidic residues" evidence="4">
    <location>
        <begin position="696"/>
        <end position="708"/>
    </location>
</feature>
<keyword evidence="8" id="KW-1185">Reference proteome</keyword>
<dbReference type="STRING" id="1246581.A0A2H9THQ4"/>
<dbReference type="InterPro" id="IPR036322">
    <property type="entry name" value="WD40_repeat_dom_sf"/>
</dbReference>
<dbReference type="PROSITE" id="PS00678">
    <property type="entry name" value="WD_REPEATS_1"/>
    <property type="match status" value="1"/>
</dbReference>
<dbReference type="Pfam" id="PF04192">
    <property type="entry name" value="Utp21"/>
    <property type="match status" value="1"/>
</dbReference>
<dbReference type="InterPro" id="IPR001680">
    <property type="entry name" value="WD40_rpt"/>
</dbReference>
<dbReference type="PANTHER" id="PTHR22840:SF12">
    <property type="entry name" value="WD REPEAT-CONTAINING PROTEIN 36"/>
    <property type="match status" value="1"/>
</dbReference>
<dbReference type="InterPro" id="IPR011047">
    <property type="entry name" value="Quinoprotein_ADH-like_sf"/>
</dbReference>
<dbReference type="GO" id="GO:0032040">
    <property type="term" value="C:small-subunit processome"/>
    <property type="evidence" value="ECO:0007669"/>
    <property type="project" value="InterPro"/>
</dbReference>
<keyword evidence="1 3" id="KW-0853">WD repeat</keyword>
<dbReference type="PANTHER" id="PTHR22840">
    <property type="entry name" value="WD REPEAT-CONTAINING PROTEIN 36"/>
    <property type="match status" value="1"/>
</dbReference>